<evidence type="ECO:0008006" key="3">
    <source>
        <dbReference type="Google" id="ProtNLM"/>
    </source>
</evidence>
<evidence type="ECO:0000313" key="2">
    <source>
        <dbReference type="Proteomes" id="UP001198163"/>
    </source>
</evidence>
<gene>
    <name evidence="1" type="ORF">K7J14_09535</name>
</gene>
<reference evidence="1" key="1">
    <citation type="submission" date="2021-08" db="EMBL/GenBank/DDBJ databases">
        <title>Comparative analyses of Brucepasteria parasyntrophica and Teretinema zuelzerae.</title>
        <authorList>
            <person name="Song Y."/>
            <person name="Brune A."/>
        </authorList>
    </citation>
    <scope>NUCLEOTIDE SEQUENCE</scope>
    <source>
        <strain evidence="1">DSM 1903</strain>
    </source>
</reference>
<evidence type="ECO:0000313" key="1">
    <source>
        <dbReference type="EMBL" id="MCD1654940.1"/>
    </source>
</evidence>
<name>A0AAE3JK59_9SPIR</name>
<protein>
    <recommendedName>
        <fullName evidence="3">Phospholipase C/D domain-containing protein</fullName>
    </recommendedName>
</protein>
<sequence>MPSQILHVLTGERAALQAGMPAGIVDSPEFRLGCQGPDLFAHNRRTRPFALAYARLLHRRDYGVFCGAFYDRLLKGSPDFVRAGLPWYVGFLTHQISDRIFHPYIVYRSSGVQERRTRKVNPARYHAFFERIIDVCVLQAIAGARLSSFDTGHAFSPGEDSLRLLVPEISEALSCAYPREADGDEQLSLRVRNAFDDAVHFYSVTNPAVLAVRTRNSIETVERYASLGLEGAALLHPDEVDSSIDWANIAHAQWMHPVSGAVHTESVEDLFGLAVESASKLLCAVFGPETGMLFSNNGSPGLSPSLAVSTPAEIASLVGNECLGVCGDDGLTGIVKWVDPFPLEDELFRQAEKRRTWLSAVRLTPDTGIGMMDLT</sequence>
<accession>A0AAE3JK59</accession>
<dbReference type="EMBL" id="JAINWA010000003">
    <property type="protein sequence ID" value="MCD1654940.1"/>
    <property type="molecule type" value="Genomic_DNA"/>
</dbReference>
<keyword evidence="2" id="KW-1185">Reference proteome</keyword>
<dbReference type="AlphaFoldDB" id="A0AAE3JK59"/>
<proteinExistence type="predicted"/>
<dbReference type="Proteomes" id="UP001198163">
    <property type="component" value="Unassembled WGS sequence"/>
</dbReference>
<comment type="caution">
    <text evidence="1">The sequence shown here is derived from an EMBL/GenBank/DDBJ whole genome shotgun (WGS) entry which is preliminary data.</text>
</comment>
<dbReference type="RefSeq" id="WP_230755621.1">
    <property type="nucleotide sequence ID" value="NZ_JAINWA010000003.1"/>
</dbReference>
<organism evidence="1 2">
    <name type="scientific">Teretinema zuelzerae</name>
    <dbReference type="NCBI Taxonomy" id="156"/>
    <lineage>
        <taxon>Bacteria</taxon>
        <taxon>Pseudomonadati</taxon>
        <taxon>Spirochaetota</taxon>
        <taxon>Spirochaetia</taxon>
        <taxon>Spirochaetales</taxon>
        <taxon>Treponemataceae</taxon>
        <taxon>Teretinema</taxon>
    </lineage>
</organism>